<reference evidence="1 2" key="1">
    <citation type="submission" date="2019-08" db="EMBL/GenBank/DDBJ databases">
        <title>In-depth cultivation of the pig gut microbiome towards novel bacterial diversity and tailored functional studies.</title>
        <authorList>
            <person name="Wylensek D."/>
            <person name="Hitch T.C.A."/>
            <person name="Clavel T."/>
        </authorList>
    </citation>
    <scope>NUCLEOTIDE SEQUENCE [LARGE SCALE GENOMIC DNA]</scope>
    <source>
        <strain evidence="1 2">WCA-383-APC-5B</strain>
    </source>
</reference>
<protein>
    <submittedName>
        <fullName evidence="1">Uncharacterized protein</fullName>
    </submittedName>
</protein>
<name>A0A7X2T0T7_9CLOT</name>
<proteinExistence type="predicted"/>
<accession>A0A7X2T0T7</accession>
<sequence>MNCQDPREMYRRNYKIKLKAINAFISRYEQFNGKAPSEELLRQFYNCRHYQYPLPSEEEYINNMISSQNVNMTSSSIQC</sequence>
<gene>
    <name evidence="1" type="ORF">FYJ33_05515</name>
</gene>
<dbReference type="RefSeq" id="WP_154530764.1">
    <property type="nucleotide sequence ID" value="NZ_JAQXTV010000190.1"/>
</dbReference>
<dbReference type="Proteomes" id="UP000460287">
    <property type="component" value="Unassembled WGS sequence"/>
</dbReference>
<organism evidence="1 2">
    <name type="scientific">Inconstantimicrobium porci</name>
    <dbReference type="NCBI Taxonomy" id="2652291"/>
    <lineage>
        <taxon>Bacteria</taxon>
        <taxon>Bacillati</taxon>
        <taxon>Bacillota</taxon>
        <taxon>Clostridia</taxon>
        <taxon>Eubacteriales</taxon>
        <taxon>Clostridiaceae</taxon>
        <taxon>Inconstantimicrobium</taxon>
    </lineage>
</organism>
<dbReference type="AlphaFoldDB" id="A0A7X2T0T7"/>
<dbReference type="EMBL" id="VULX01000005">
    <property type="protein sequence ID" value="MSR90884.1"/>
    <property type="molecule type" value="Genomic_DNA"/>
</dbReference>
<evidence type="ECO:0000313" key="2">
    <source>
        <dbReference type="Proteomes" id="UP000460287"/>
    </source>
</evidence>
<comment type="caution">
    <text evidence="1">The sequence shown here is derived from an EMBL/GenBank/DDBJ whole genome shotgun (WGS) entry which is preliminary data.</text>
</comment>
<evidence type="ECO:0000313" key="1">
    <source>
        <dbReference type="EMBL" id="MSR90884.1"/>
    </source>
</evidence>
<keyword evidence="2" id="KW-1185">Reference proteome</keyword>